<protein>
    <submittedName>
        <fullName evidence="1">Uncharacterized protein</fullName>
    </submittedName>
</protein>
<dbReference type="HOGENOM" id="CLU_3028385_0_0_10"/>
<comment type="caution">
    <text evidence="1">The sequence shown here is derived from an EMBL/GenBank/DDBJ whole genome shotgun (WGS) entry which is preliminary data.</text>
</comment>
<dbReference type="EMBL" id="AMEQ01000025">
    <property type="protein sequence ID" value="EKY01542.1"/>
    <property type="molecule type" value="Genomic_DNA"/>
</dbReference>
<dbReference type="AlphaFoldDB" id="L1NEA8"/>
<reference evidence="1 2" key="1">
    <citation type="submission" date="2012-05" db="EMBL/GenBank/DDBJ databases">
        <authorList>
            <person name="Weinstock G."/>
            <person name="Sodergren E."/>
            <person name="Lobos E.A."/>
            <person name="Fulton L."/>
            <person name="Fulton R."/>
            <person name="Courtney L."/>
            <person name="Fronick C."/>
            <person name="O'Laughlin M."/>
            <person name="Godfrey J."/>
            <person name="Wilson R.M."/>
            <person name="Miner T."/>
            <person name="Farmer C."/>
            <person name="Delehaunty K."/>
            <person name="Cordes M."/>
            <person name="Minx P."/>
            <person name="Tomlinson C."/>
            <person name="Chen J."/>
            <person name="Wollam A."/>
            <person name="Pepin K.H."/>
            <person name="Bhonagiri V."/>
            <person name="Zhang X."/>
            <person name="Suruliraj S."/>
            <person name="Warren W."/>
            <person name="Mitreva M."/>
            <person name="Mardis E.R."/>
            <person name="Wilson R.K."/>
        </authorList>
    </citation>
    <scope>NUCLEOTIDE SEQUENCE [LARGE SCALE GENOMIC DNA]</scope>
    <source>
        <strain evidence="1 2">F0037</strain>
    </source>
</reference>
<evidence type="ECO:0000313" key="2">
    <source>
        <dbReference type="Proteomes" id="UP000010408"/>
    </source>
</evidence>
<organism evidence="1 2">
    <name type="scientific">Porphyromonas catoniae F0037</name>
    <dbReference type="NCBI Taxonomy" id="1127696"/>
    <lineage>
        <taxon>Bacteria</taxon>
        <taxon>Pseudomonadati</taxon>
        <taxon>Bacteroidota</taxon>
        <taxon>Bacteroidia</taxon>
        <taxon>Bacteroidales</taxon>
        <taxon>Porphyromonadaceae</taxon>
        <taxon>Porphyromonas</taxon>
    </lineage>
</organism>
<dbReference type="STRING" id="1127696.HMPREF9134_00919"/>
<name>L1NEA8_9PORP</name>
<accession>L1NEA8</accession>
<gene>
    <name evidence="1" type="ORF">HMPREF9134_00919</name>
</gene>
<sequence length="55" mass="6235">MRSNTKTILSGNISLQIFEPHIFSRRLPLPSSPPPISPLEKRRWSPHEVTLTSIA</sequence>
<dbReference type="Proteomes" id="UP000010408">
    <property type="component" value="Unassembled WGS sequence"/>
</dbReference>
<proteinExistence type="predicted"/>
<evidence type="ECO:0000313" key="1">
    <source>
        <dbReference type="EMBL" id="EKY01542.1"/>
    </source>
</evidence>